<keyword evidence="1" id="KW-0472">Membrane</keyword>
<reference evidence="3" key="1">
    <citation type="journal article" date="2014" name="Int. J. Syst. Evol. Microbiol.">
        <title>Complete genome sequence of Corynebacterium casei LMG S-19264T (=DSM 44701T), isolated from a smear-ripened cheese.</title>
        <authorList>
            <consortium name="US DOE Joint Genome Institute (JGI-PGF)"/>
            <person name="Walter F."/>
            <person name="Albersmeier A."/>
            <person name="Kalinowski J."/>
            <person name="Ruckert C."/>
        </authorList>
    </citation>
    <scope>NUCLEOTIDE SEQUENCE</scope>
    <source>
        <strain evidence="3">JCM 3051</strain>
    </source>
</reference>
<dbReference type="EMBL" id="BMPT01000012">
    <property type="protein sequence ID" value="GGM32586.1"/>
    <property type="molecule type" value="Genomic_DNA"/>
</dbReference>
<feature type="domain" description="DUF2231" evidence="2">
    <location>
        <begin position="9"/>
        <end position="144"/>
    </location>
</feature>
<accession>A0A8H9GJK9</accession>
<dbReference type="Proteomes" id="UP000655589">
    <property type="component" value="Unassembled WGS sequence"/>
</dbReference>
<comment type="caution">
    <text evidence="3">The sequence shown here is derived from an EMBL/GenBank/DDBJ whole genome shotgun (WGS) entry which is preliminary data.</text>
</comment>
<keyword evidence="1" id="KW-0812">Transmembrane</keyword>
<organism evidence="3 4">
    <name type="scientific">Promicromonospora citrea</name>
    <dbReference type="NCBI Taxonomy" id="43677"/>
    <lineage>
        <taxon>Bacteria</taxon>
        <taxon>Bacillati</taxon>
        <taxon>Actinomycetota</taxon>
        <taxon>Actinomycetes</taxon>
        <taxon>Micrococcales</taxon>
        <taxon>Promicromonosporaceae</taxon>
        <taxon>Promicromonospora</taxon>
    </lineage>
</organism>
<name>A0A8H9GJK9_9MICO</name>
<evidence type="ECO:0000313" key="4">
    <source>
        <dbReference type="Proteomes" id="UP000655589"/>
    </source>
</evidence>
<keyword evidence="1" id="KW-1133">Transmembrane helix</keyword>
<sequence>MESRAKAAGHAVHQQLVILPLGILALAVAFDVVGLVTDDARLAFAAYLMIVVGVVAGLAASVFGLVDYLAIPQGTRAKRVALLHGAGNVVVLLLFALSAVLRGGASEDVPGVGAFVLGLVALLLSGATGWLGGELVGRLGVGVDDDADLDAPARLTTGVRLSGEITGEQPGGRTGTAR</sequence>
<proteinExistence type="predicted"/>
<feature type="transmembrane region" description="Helical" evidence="1">
    <location>
        <begin position="42"/>
        <end position="69"/>
    </location>
</feature>
<feature type="transmembrane region" description="Helical" evidence="1">
    <location>
        <begin position="16"/>
        <end position="36"/>
    </location>
</feature>
<feature type="transmembrane region" description="Helical" evidence="1">
    <location>
        <begin position="81"/>
        <end position="100"/>
    </location>
</feature>
<keyword evidence="4" id="KW-1185">Reference proteome</keyword>
<protein>
    <recommendedName>
        <fullName evidence="2">DUF2231 domain-containing protein</fullName>
    </recommendedName>
</protein>
<evidence type="ECO:0000259" key="2">
    <source>
        <dbReference type="Pfam" id="PF09990"/>
    </source>
</evidence>
<gene>
    <name evidence="3" type="ORF">GCM10010102_30080</name>
</gene>
<dbReference type="Pfam" id="PF09990">
    <property type="entry name" value="DUF2231"/>
    <property type="match status" value="1"/>
</dbReference>
<evidence type="ECO:0000313" key="3">
    <source>
        <dbReference type="EMBL" id="GGM32586.1"/>
    </source>
</evidence>
<feature type="transmembrane region" description="Helical" evidence="1">
    <location>
        <begin position="112"/>
        <end position="131"/>
    </location>
</feature>
<dbReference type="InterPro" id="IPR019251">
    <property type="entry name" value="DUF2231_TM"/>
</dbReference>
<dbReference type="AlphaFoldDB" id="A0A8H9GJK9"/>
<dbReference type="RefSeq" id="WP_171108630.1">
    <property type="nucleotide sequence ID" value="NZ_BMPT01000012.1"/>
</dbReference>
<reference evidence="3" key="2">
    <citation type="submission" date="2020-09" db="EMBL/GenBank/DDBJ databases">
        <authorList>
            <person name="Sun Q."/>
            <person name="Ohkuma M."/>
        </authorList>
    </citation>
    <scope>NUCLEOTIDE SEQUENCE</scope>
    <source>
        <strain evidence="3">JCM 3051</strain>
    </source>
</reference>
<evidence type="ECO:0000256" key="1">
    <source>
        <dbReference type="SAM" id="Phobius"/>
    </source>
</evidence>